<dbReference type="PANTHER" id="PTHR34512:SF30">
    <property type="entry name" value="OUTER MEMBRANE PROTEIN ASSEMBLY FACTOR BAMB"/>
    <property type="match status" value="1"/>
</dbReference>
<dbReference type="AlphaFoldDB" id="A0A7S1W813"/>
<name>A0A7S1W813_ALECA</name>
<evidence type="ECO:0000313" key="2">
    <source>
        <dbReference type="EMBL" id="CAD9153835.1"/>
    </source>
</evidence>
<organism evidence="2">
    <name type="scientific">Alexandrium catenella</name>
    <name type="common">Red tide dinoflagellate</name>
    <name type="synonym">Gonyaulax catenella</name>
    <dbReference type="NCBI Taxonomy" id="2925"/>
    <lineage>
        <taxon>Eukaryota</taxon>
        <taxon>Sar</taxon>
        <taxon>Alveolata</taxon>
        <taxon>Dinophyceae</taxon>
        <taxon>Gonyaulacales</taxon>
        <taxon>Pyrocystaceae</taxon>
        <taxon>Alexandrium</taxon>
    </lineage>
</organism>
<dbReference type="SMART" id="SM00564">
    <property type="entry name" value="PQQ"/>
    <property type="match status" value="5"/>
</dbReference>
<protein>
    <recommendedName>
        <fullName evidence="1">Pyrrolo-quinoline quinone repeat domain-containing protein</fullName>
    </recommendedName>
</protein>
<dbReference type="EMBL" id="HBGE01054979">
    <property type="protein sequence ID" value="CAD9153835.1"/>
    <property type="molecule type" value="Transcribed_RNA"/>
</dbReference>
<dbReference type="InterPro" id="IPR015943">
    <property type="entry name" value="WD40/YVTN_repeat-like_dom_sf"/>
</dbReference>
<dbReference type="InterPro" id="IPR018247">
    <property type="entry name" value="EF_Hand_1_Ca_BS"/>
</dbReference>
<evidence type="ECO:0000259" key="1">
    <source>
        <dbReference type="Pfam" id="PF13360"/>
    </source>
</evidence>
<dbReference type="SUPFAM" id="SSF50998">
    <property type="entry name" value="Quinoprotein alcohol dehydrogenase-like"/>
    <property type="match status" value="1"/>
</dbReference>
<dbReference type="InterPro" id="IPR002372">
    <property type="entry name" value="PQQ_rpt_dom"/>
</dbReference>
<accession>A0A7S1W813</accession>
<feature type="domain" description="Pyrrolo-quinoline quinone repeat" evidence="1">
    <location>
        <begin position="6"/>
        <end position="156"/>
    </location>
</feature>
<gene>
    <name evidence="2" type="ORF">ACAT0790_LOCUS33119</name>
</gene>
<dbReference type="InterPro" id="IPR018391">
    <property type="entry name" value="PQQ_b-propeller_rpt"/>
</dbReference>
<dbReference type="Pfam" id="PF13360">
    <property type="entry name" value="PQQ_2"/>
    <property type="match status" value="1"/>
</dbReference>
<reference evidence="2" key="1">
    <citation type="submission" date="2021-01" db="EMBL/GenBank/DDBJ databases">
        <authorList>
            <person name="Corre E."/>
            <person name="Pelletier E."/>
            <person name="Niang G."/>
            <person name="Scheremetjew M."/>
            <person name="Finn R."/>
            <person name="Kale V."/>
            <person name="Holt S."/>
            <person name="Cochrane G."/>
            <person name="Meng A."/>
            <person name="Brown T."/>
            <person name="Cohen L."/>
        </authorList>
    </citation>
    <scope>NUCLEOTIDE SEQUENCE</scope>
    <source>
        <strain evidence="2">OF101</strain>
    </source>
</reference>
<dbReference type="PANTHER" id="PTHR34512">
    <property type="entry name" value="CELL SURFACE PROTEIN"/>
    <property type="match status" value="1"/>
</dbReference>
<sequence length="405" mass="44685">MDGIWKFDPNGRLLWHWTPDAGADWLKYMNPVPSMAGTAIFTSTVEGYVFAVNTTTGTTIWRERHAMGAEMDTPYVEVQDGVVLTCFERTPDAHNAIAGNRKIVAANATDGRKLWEYWSDTVLWNFQPQFTQNGTFLVMDIHGGLRHLSVSTGEQLMYVPPPEPWMQGTFTDGGVILGPGAETAYSCSNFQFGGVDTPGALRAYRMSDMQMLWEKVLPQPCVSWPASNGRTVVVPVGGLPIPSPPYWGIRWLPYRVQLAVSWFSNALGESQGWLWGNAPRRMLVMAFDAETGEPQWKYDRIKPWYRFNSRGDEDNQVARYPRWPFRAHCGPASWSAPTIGGDGTVYAAGMDGILYAIGDANSDGFIDDSEVSTLDLGASSLHAGASFAPGLMTFASCSGVFAFKT</sequence>
<proteinExistence type="predicted"/>
<dbReference type="InterPro" id="IPR011047">
    <property type="entry name" value="Quinoprotein_ADH-like_sf"/>
</dbReference>
<dbReference type="Gene3D" id="2.130.10.10">
    <property type="entry name" value="YVTN repeat-like/Quinoprotein amine dehydrogenase"/>
    <property type="match status" value="1"/>
</dbReference>
<dbReference type="Gene3D" id="2.40.128.630">
    <property type="match status" value="1"/>
</dbReference>
<dbReference type="PROSITE" id="PS00018">
    <property type="entry name" value="EF_HAND_1"/>
    <property type="match status" value="1"/>
</dbReference>